<dbReference type="AlphaFoldDB" id="A0A166VT52"/>
<dbReference type="InterPro" id="IPR011009">
    <property type="entry name" value="Kinase-like_dom_sf"/>
</dbReference>
<evidence type="ECO:0000313" key="2">
    <source>
        <dbReference type="EMBL" id="OAA34001.1"/>
    </source>
</evidence>
<keyword evidence="3" id="KW-1185">Reference proteome</keyword>
<dbReference type="PANTHER" id="PTHR21310">
    <property type="entry name" value="AMINOGLYCOSIDE PHOSPHOTRANSFERASE-RELATED-RELATED"/>
    <property type="match status" value="1"/>
</dbReference>
<dbReference type="OMA" id="PRYQIPY"/>
<dbReference type="OrthoDB" id="3645574at2759"/>
<dbReference type="PANTHER" id="PTHR21310:SF37">
    <property type="entry name" value="AMINOGLYCOSIDE PHOSPHOTRANSFERASE DOMAIN-CONTAINING PROTEIN"/>
    <property type="match status" value="1"/>
</dbReference>
<dbReference type="InterPro" id="IPR051678">
    <property type="entry name" value="AGP_Transferase"/>
</dbReference>
<dbReference type="Proteomes" id="UP000243498">
    <property type="component" value="Unassembled WGS sequence"/>
</dbReference>
<proteinExistence type="predicted"/>
<name>A0A166VT52_METRR</name>
<dbReference type="STRING" id="1081105.A0A166VT52"/>
<dbReference type="InterPro" id="IPR002575">
    <property type="entry name" value="Aminoglycoside_PTrfase"/>
</dbReference>
<reference evidence="2 3" key="1">
    <citation type="journal article" date="2016" name="Genome Biol. Evol.">
        <title>Divergent and convergent evolution of fungal pathogenicity.</title>
        <authorList>
            <person name="Shang Y."/>
            <person name="Xiao G."/>
            <person name="Zheng P."/>
            <person name="Cen K."/>
            <person name="Zhan S."/>
            <person name="Wang C."/>
        </authorList>
    </citation>
    <scope>NUCLEOTIDE SEQUENCE [LARGE SCALE GENOMIC DNA]</scope>
    <source>
        <strain evidence="2 3">RCEF 4871</strain>
    </source>
</reference>
<dbReference type="Pfam" id="PF01636">
    <property type="entry name" value="APH"/>
    <property type="match status" value="1"/>
</dbReference>
<sequence>MTTRNLLAGPITLSAAKSKSRNVLHALQFVQQKHDFYSRIESHRHLLPDLIAHHLNTESANIIISGQEYWRHGSFNLCVPVLVDNSANPTLPQFVMIRFPLPYRVGEATYPGNSDEKINSEAATYAWLQENCPSVPIPHLYGFGLSTNQRFTNIHFLPWWSRWFQQARRYLLAAVGLQRPSKLTPHQSSRFADLDVGYLLIETITSGTMLSESWDEKHSNAHLKANLQRDLARVMLSLASTPLSCIGSFRVDNNGYLQLDNRPLGVQFTVQENEGIPVDTHRHQIFTQVKDFTLYHLEAFSNRLLYQPNAIDSRDDAYRQMTSLAAANVIFPQLFRKDFDNGPFVFALTDLHRSNILVDDDWNITCIIDLEFSCSWPIEFLQPPYWLDGGAIDEIKPAAFAPIHAEFLQHLEREEALQQNPANDMEPLSSIMRQGWTMGTFWVTLAVMDPVAFTEIFYERILRDCYSFSQEELSKVDYTFFARFWRRGIHDIIDGKMRDRDEYEEQLDSFFANTTS</sequence>
<protein>
    <submittedName>
        <fullName evidence="2">Aminoglycoside phosphotransferase</fullName>
    </submittedName>
</protein>
<evidence type="ECO:0000259" key="1">
    <source>
        <dbReference type="Pfam" id="PF01636"/>
    </source>
</evidence>
<evidence type="ECO:0000313" key="3">
    <source>
        <dbReference type="Proteomes" id="UP000243498"/>
    </source>
</evidence>
<dbReference type="EMBL" id="AZHC01000068">
    <property type="protein sequence ID" value="OAA34001.1"/>
    <property type="molecule type" value="Genomic_DNA"/>
</dbReference>
<gene>
    <name evidence="2" type="ORF">NOR_08723</name>
</gene>
<organism evidence="2 3">
    <name type="scientific">Metarhizium rileyi (strain RCEF 4871)</name>
    <name type="common">Nomuraea rileyi</name>
    <dbReference type="NCBI Taxonomy" id="1649241"/>
    <lineage>
        <taxon>Eukaryota</taxon>
        <taxon>Fungi</taxon>
        <taxon>Dikarya</taxon>
        <taxon>Ascomycota</taxon>
        <taxon>Pezizomycotina</taxon>
        <taxon>Sordariomycetes</taxon>
        <taxon>Hypocreomycetidae</taxon>
        <taxon>Hypocreales</taxon>
        <taxon>Clavicipitaceae</taxon>
        <taxon>Metarhizium</taxon>
    </lineage>
</organism>
<feature type="domain" description="Aminoglycoside phosphotransferase" evidence="1">
    <location>
        <begin position="309"/>
        <end position="375"/>
    </location>
</feature>
<comment type="caution">
    <text evidence="2">The sequence shown here is derived from an EMBL/GenBank/DDBJ whole genome shotgun (WGS) entry which is preliminary data.</text>
</comment>
<dbReference type="SUPFAM" id="SSF56112">
    <property type="entry name" value="Protein kinase-like (PK-like)"/>
    <property type="match status" value="1"/>
</dbReference>
<accession>A0A166VT52</accession>